<dbReference type="Pfam" id="PF03787">
    <property type="entry name" value="RAMPs"/>
    <property type="match status" value="1"/>
</dbReference>
<evidence type="ECO:0000256" key="3">
    <source>
        <dbReference type="ARBA" id="ARBA00022884"/>
    </source>
</evidence>
<organism evidence="7">
    <name type="scientific">candidate division TA06 bacterium ADurb.Bin417</name>
    <dbReference type="NCBI Taxonomy" id="1852828"/>
    <lineage>
        <taxon>Bacteria</taxon>
        <taxon>Bacteria division TA06</taxon>
    </lineage>
</organism>
<keyword evidence="3" id="KW-0694">RNA-binding</keyword>
<accession>A0A1V5MKG0</accession>
<proteinExistence type="inferred from homology"/>
<feature type="domain" description="CRISPR type III-associated protein" evidence="5">
    <location>
        <begin position="6"/>
        <end position="202"/>
    </location>
</feature>
<dbReference type="Proteomes" id="UP000485484">
    <property type="component" value="Unassembled WGS sequence"/>
</dbReference>
<dbReference type="InterPro" id="IPR005537">
    <property type="entry name" value="RAMP_III_fam"/>
</dbReference>
<evidence type="ECO:0000256" key="2">
    <source>
        <dbReference type="ARBA" id="ARBA00016109"/>
    </source>
</evidence>
<dbReference type="GO" id="GO:0051607">
    <property type="term" value="P:defense response to virus"/>
    <property type="evidence" value="ECO:0007669"/>
    <property type="project" value="UniProtKB-KW"/>
</dbReference>
<dbReference type="NCBIfam" id="TIGR01903">
    <property type="entry name" value="cas5_csm4"/>
    <property type="match status" value="1"/>
</dbReference>
<dbReference type="InterPro" id="IPR005510">
    <property type="entry name" value="Csm4"/>
</dbReference>
<name>A0A1V5MKG0_UNCT6</name>
<comment type="caution">
    <text evidence="7">The sequence shown here is derived from an EMBL/GenBank/DDBJ whole genome shotgun (WGS) entry which is preliminary data.</text>
</comment>
<evidence type="ECO:0000259" key="6">
    <source>
        <dbReference type="Pfam" id="PF17953"/>
    </source>
</evidence>
<evidence type="ECO:0000259" key="5">
    <source>
        <dbReference type="Pfam" id="PF03787"/>
    </source>
</evidence>
<dbReference type="GO" id="GO:0003723">
    <property type="term" value="F:RNA binding"/>
    <property type="evidence" value="ECO:0007669"/>
    <property type="project" value="UniProtKB-KW"/>
</dbReference>
<dbReference type="AlphaFoldDB" id="A0A1V5MKG0"/>
<sequence length="317" mass="36036">MKTVRLNFKSSLHLGNREGVAESTDTFIRSDTLFSAFCHAFLLLYGEAETERLLAEFQEGRPPFLLSSTFPWVGETLYFPVPRNQFPTEKRIKKAQFVARPDFEKLLAGKILNDKMDLLPGGPDKTPWEISHTPRVSIDRLTNHTGEEFFHSAEAWYKKGSGLFFILDIKSEELEGRLKAAIKLLADEGLGGDRSVGKGGFELVPPVFEELKLREPKEADGLVTLSLFLPAEEECQPLEYSYYELVERKGYVFSPRQRSLRRRSVRMLAEGSVLPASREYRGRLADLTPAEMKGGHRVWRYGLPLTLRGRLEAHDEG</sequence>
<protein>
    <recommendedName>
        <fullName evidence="2">CRISPR system Cms protein Csm4</fullName>
    </recommendedName>
</protein>
<gene>
    <name evidence="7" type="ORF">BWY73_00141</name>
</gene>
<dbReference type="EMBL" id="MWAK01000009">
    <property type="protein sequence ID" value="OPZ93757.1"/>
    <property type="molecule type" value="Genomic_DNA"/>
</dbReference>
<keyword evidence="4" id="KW-0051">Antiviral defense</keyword>
<feature type="domain" description="Csm4 C-terminal" evidence="6">
    <location>
        <begin position="218"/>
        <end position="307"/>
    </location>
</feature>
<evidence type="ECO:0000313" key="7">
    <source>
        <dbReference type="EMBL" id="OPZ93757.1"/>
    </source>
</evidence>
<dbReference type="InterPro" id="IPR040932">
    <property type="entry name" value="Csm4_C"/>
</dbReference>
<dbReference type="Pfam" id="PF17953">
    <property type="entry name" value="Csm4_C"/>
    <property type="match status" value="1"/>
</dbReference>
<comment type="similarity">
    <text evidence="1">Belongs to the CRISPR-associated Csm4 family.</text>
</comment>
<evidence type="ECO:0000256" key="4">
    <source>
        <dbReference type="ARBA" id="ARBA00023118"/>
    </source>
</evidence>
<reference evidence="7" key="1">
    <citation type="submission" date="2017-02" db="EMBL/GenBank/DDBJ databases">
        <title>Delving into the versatile metabolic prowess of the omnipresent phylum Bacteroidetes.</title>
        <authorList>
            <person name="Nobu M.K."/>
            <person name="Mei R."/>
            <person name="Narihiro T."/>
            <person name="Kuroda K."/>
            <person name="Liu W.-T."/>
        </authorList>
    </citation>
    <scope>NUCLEOTIDE SEQUENCE</scope>
    <source>
        <strain evidence="7">ADurb.Bin417</strain>
    </source>
</reference>
<evidence type="ECO:0000256" key="1">
    <source>
        <dbReference type="ARBA" id="ARBA00005772"/>
    </source>
</evidence>